<gene>
    <name evidence="2" type="ORF">J2804_003724</name>
</gene>
<feature type="compositionally biased region" description="Acidic residues" evidence="1">
    <location>
        <begin position="63"/>
        <end position="79"/>
    </location>
</feature>
<dbReference type="EMBL" id="JAVDRP010000006">
    <property type="protein sequence ID" value="MDR6410302.1"/>
    <property type="molecule type" value="Genomic_DNA"/>
</dbReference>
<feature type="compositionally biased region" description="Basic and acidic residues" evidence="1">
    <location>
        <begin position="1"/>
        <end position="11"/>
    </location>
</feature>
<proteinExistence type="predicted"/>
<feature type="compositionally biased region" description="Basic and acidic residues" evidence="1">
    <location>
        <begin position="50"/>
        <end position="62"/>
    </location>
</feature>
<comment type="caution">
    <text evidence="2">The sequence shown here is derived from an EMBL/GenBank/DDBJ whole genome shotgun (WGS) entry which is preliminary data.</text>
</comment>
<accession>A0ABU1LU50</accession>
<reference evidence="2 3" key="1">
    <citation type="submission" date="2023-07" db="EMBL/GenBank/DDBJ databases">
        <title>Sorghum-associated microbial communities from plants grown in Nebraska, USA.</title>
        <authorList>
            <person name="Schachtman D."/>
        </authorList>
    </citation>
    <scope>NUCLEOTIDE SEQUENCE [LARGE SCALE GENOMIC DNA]</scope>
    <source>
        <strain evidence="2 3">DS1316</strain>
    </source>
</reference>
<evidence type="ECO:0008006" key="4">
    <source>
        <dbReference type="Google" id="ProtNLM"/>
    </source>
</evidence>
<feature type="compositionally biased region" description="Low complexity" evidence="1">
    <location>
        <begin position="143"/>
        <end position="159"/>
    </location>
</feature>
<evidence type="ECO:0000256" key="1">
    <source>
        <dbReference type="SAM" id="MobiDB-lite"/>
    </source>
</evidence>
<evidence type="ECO:0000313" key="2">
    <source>
        <dbReference type="EMBL" id="MDR6410302.1"/>
    </source>
</evidence>
<dbReference type="NCBIfam" id="TIGR02557">
    <property type="entry name" value="HpaP"/>
    <property type="match status" value="1"/>
</dbReference>
<name>A0ABU1LU50_9BURK</name>
<feature type="compositionally biased region" description="Low complexity" evidence="1">
    <location>
        <begin position="18"/>
        <end position="33"/>
    </location>
</feature>
<dbReference type="Proteomes" id="UP001264340">
    <property type="component" value="Unassembled WGS sequence"/>
</dbReference>
<dbReference type="RefSeq" id="WP_310122478.1">
    <property type="nucleotide sequence ID" value="NZ_JAVDQV010000004.1"/>
</dbReference>
<evidence type="ECO:0000313" key="3">
    <source>
        <dbReference type="Proteomes" id="UP001264340"/>
    </source>
</evidence>
<dbReference type="Pfam" id="PF09483">
    <property type="entry name" value="HpaP"/>
    <property type="match status" value="1"/>
</dbReference>
<feature type="region of interest" description="Disordered" evidence="1">
    <location>
        <begin position="1"/>
        <end position="102"/>
    </location>
</feature>
<sequence length="276" mass="29618">MTRIRSTREVRITPPALPRASATSATSAASGKTAEADADAQRFGALFETARQRVGEGERDDMPDQEAPDDSTPDDDGSSDDTRDHEAAEPIDAADAPLPLLPAVPPLPPLHALNGALLAIREQRRTSASDAQGVARKTGLRGATSASGRQTAQATQATQDPRHVAAEPSFDTQMIRRCTQAIEGDLLAEHLAERVAGFCTSPAVERTGQWDVAVELDPSILPRTELRLSLSGWGLSLRFDSRDARARQLICDNSNELKTRLETRLGGRIAVEVTVI</sequence>
<feature type="region of interest" description="Disordered" evidence="1">
    <location>
        <begin position="124"/>
        <end position="162"/>
    </location>
</feature>
<keyword evidence="3" id="KW-1185">Reference proteome</keyword>
<protein>
    <recommendedName>
        <fullName evidence="4">Type III secretion protein (HpaP)</fullName>
    </recommendedName>
</protein>
<dbReference type="InterPro" id="IPR013390">
    <property type="entry name" value="T3SS_HpaP"/>
</dbReference>
<organism evidence="2 3">
    <name type="scientific">Paraburkholderia terricola</name>
    <dbReference type="NCBI Taxonomy" id="169427"/>
    <lineage>
        <taxon>Bacteria</taxon>
        <taxon>Pseudomonadati</taxon>
        <taxon>Pseudomonadota</taxon>
        <taxon>Betaproteobacteria</taxon>
        <taxon>Burkholderiales</taxon>
        <taxon>Burkholderiaceae</taxon>
        <taxon>Paraburkholderia</taxon>
    </lineage>
</organism>